<sequence length="159" mass="16631">MGESDATEKSRGKSPRSSVTRRRVIRTGVTAVAAVSGTAAALRPMLTSHQQPADDVPGDPFADTGADGAPEAPLAPGAVAALFDEVYRGRRIQGFPDAGEDGVALTVDGMPLRVMRRVDGSWISAANHYQPYTTPLATARGAVDVIGRAGLSMTTEHHH</sequence>
<proteinExistence type="predicted"/>
<evidence type="ECO:0000313" key="4">
    <source>
        <dbReference type="Proteomes" id="UP000184111"/>
    </source>
</evidence>
<feature type="region of interest" description="Disordered" evidence="2">
    <location>
        <begin position="1"/>
        <end position="24"/>
    </location>
</feature>
<feature type="region of interest" description="Disordered" evidence="2">
    <location>
        <begin position="47"/>
        <end position="72"/>
    </location>
</feature>
<keyword evidence="4" id="KW-1185">Reference proteome</keyword>
<gene>
    <name evidence="3" type="ORF">SAMN05216499_103367</name>
</gene>
<protein>
    <submittedName>
        <fullName evidence="3">Tyrosinase co-factor MelC1</fullName>
    </submittedName>
</protein>
<dbReference type="GO" id="GO:0042438">
    <property type="term" value="P:melanin biosynthetic process"/>
    <property type="evidence" value="ECO:0007669"/>
    <property type="project" value="InterPro"/>
</dbReference>
<dbReference type="Pfam" id="PF06236">
    <property type="entry name" value="MelC1"/>
    <property type="match status" value="1"/>
</dbReference>
<organism evidence="3 4">
    <name type="scientific">Actinacidiphila paucisporea</name>
    <dbReference type="NCBI Taxonomy" id="310782"/>
    <lineage>
        <taxon>Bacteria</taxon>
        <taxon>Bacillati</taxon>
        <taxon>Actinomycetota</taxon>
        <taxon>Actinomycetes</taxon>
        <taxon>Kitasatosporales</taxon>
        <taxon>Streptomycetaceae</taxon>
        <taxon>Actinacidiphila</taxon>
    </lineage>
</organism>
<reference evidence="3 4" key="1">
    <citation type="submission" date="2016-11" db="EMBL/GenBank/DDBJ databases">
        <authorList>
            <person name="Jaros S."/>
            <person name="Januszkiewicz K."/>
            <person name="Wedrychowicz H."/>
        </authorList>
    </citation>
    <scope>NUCLEOTIDE SEQUENCE [LARGE SCALE GENOMIC DNA]</scope>
    <source>
        <strain evidence="3 4">CGMCC 4.2025</strain>
    </source>
</reference>
<dbReference type="EMBL" id="FRBI01000003">
    <property type="protein sequence ID" value="SHL31256.1"/>
    <property type="molecule type" value="Genomic_DNA"/>
</dbReference>
<feature type="compositionally biased region" description="Basic and acidic residues" evidence="2">
    <location>
        <begin position="1"/>
        <end position="11"/>
    </location>
</feature>
<dbReference type="GO" id="GO:0005507">
    <property type="term" value="F:copper ion binding"/>
    <property type="evidence" value="ECO:0007669"/>
    <property type="project" value="InterPro"/>
</dbReference>
<dbReference type="AlphaFoldDB" id="A0A1M6ZLC4"/>
<dbReference type="Proteomes" id="UP000184111">
    <property type="component" value="Unassembled WGS sequence"/>
</dbReference>
<accession>A0A1M6ZLC4</accession>
<evidence type="ECO:0000256" key="1">
    <source>
        <dbReference type="ARBA" id="ARBA00023008"/>
    </source>
</evidence>
<dbReference type="InterPro" id="IPR010928">
    <property type="entry name" value="MelC1"/>
</dbReference>
<evidence type="ECO:0000256" key="2">
    <source>
        <dbReference type="SAM" id="MobiDB-lite"/>
    </source>
</evidence>
<evidence type="ECO:0000313" key="3">
    <source>
        <dbReference type="EMBL" id="SHL31256.1"/>
    </source>
</evidence>
<dbReference type="Gene3D" id="3.30.1880.10">
    <property type="entry name" value="protein ne1242 domain like"/>
    <property type="match status" value="1"/>
</dbReference>
<keyword evidence="1" id="KW-0186">Copper</keyword>
<name>A0A1M6ZLC4_9ACTN</name>
<dbReference type="InterPro" id="IPR023199">
    <property type="entry name" value="GriE/MELC1_sf"/>
</dbReference>